<name>A0A2P2NPC4_RHIMU</name>
<organism evidence="1">
    <name type="scientific">Rhizophora mucronata</name>
    <name type="common">Asiatic mangrove</name>
    <dbReference type="NCBI Taxonomy" id="61149"/>
    <lineage>
        <taxon>Eukaryota</taxon>
        <taxon>Viridiplantae</taxon>
        <taxon>Streptophyta</taxon>
        <taxon>Embryophyta</taxon>
        <taxon>Tracheophyta</taxon>
        <taxon>Spermatophyta</taxon>
        <taxon>Magnoliopsida</taxon>
        <taxon>eudicotyledons</taxon>
        <taxon>Gunneridae</taxon>
        <taxon>Pentapetalae</taxon>
        <taxon>rosids</taxon>
        <taxon>fabids</taxon>
        <taxon>Malpighiales</taxon>
        <taxon>Rhizophoraceae</taxon>
        <taxon>Rhizophora</taxon>
    </lineage>
</organism>
<evidence type="ECO:0000313" key="1">
    <source>
        <dbReference type="EMBL" id="MBX44240.1"/>
    </source>
</evidence>
<protein>
    <submittedName>
        <fullName evidence="1">Uncharacterized protein</fullName>
    </submittedName>
</protein>
<proteinExistence type="predicted"/>
<sequence length="52" mass="6184">MEQRDSFATLPLRNFLWLWLNSLVILRWQRKWVEKPGGMSQSHSLPIFLASV</sequence>
<dbReference type="AlphaFoldDB" id="A0A2P2NPC4"/>
<accession>A0A2P2NPC4</accession>
<dbReference type="EMBL" id="GGEC01063756">
    <property type="protein sequence ID" value="MBX44240.1"/>
    <property type="molecule type" value="Transcribed_RNA"/>
</dbReference>
<reference evidence="1" key="1">
    <citation type="submission" date="2018-02" db="EMBL/GenBank/DDBJ databases">
        <title>Rhizophora mucronata_Transcriptome.</title>
        <authorList>
            <person name="Meera S.P."/>
            <person name="Sreeshan A."/>
            <person name="Augustine A."/>
        </authorList>
    </citation>
    <scope>NUCLEOTIDE SEQUENCE</scope>
    <source>
        <tissue evidence="1">Leaf</tissue>
    </source>
</reference>